<dbReference type="AlphaFoldDB" id="A0AB33FD96"/>
<accession>A0AB33FD96</accession>
<dbReference type="Proteomes" id="UP000230560">
    <property type="component" value="Chromosome"/>
</dbReference>
<name>A0AB33FD96_XANCI</name>
<dbReference type="Gene3D" id="1.10.3790.10">
    <property type="entry name" value="NinB"/>
    <property type="match status" value="1"/>
</dbReference>
<gene>
    <name evidence="1" type="ORF">XcfCFBP6991P_22340</name>
</gene>
<sequence>MRLEVKELLPKRSIEQNAMFHAMCGEIARQKEWAGQKLDGEAWKRLLVDAWAREENREQGYIVPSLDGRSIVNLGIQTRRMTVGEMADLITWAQAWAVENDVRLSDPHFTERRRAA</sequence>
<protein>
    <recommendedName>
        <fullName evidence="3">Recombination protein NinB</fullName>
    </recommendedName>
</protein>
<organism evidence="1 2">
    <name type="scientific">Xanthomonas citri pv. phaseoli var. fuscans</name>
    <dbReference type="NCBI Taxonomy" id="473423"/>
    <lineage>
        <taxon>Bacteria</taxon>
        <taxon>Pseudomonadati</taxon>
        <taxon>Pseudomonadota</taxon>
        <taxon>Gammaproteobacteria</taxon>
        <taxon>Lysobacterales</taxon>
        <taxon>Lysobacteraceae</taxon>
        <taxon>Xanthomonas</taxon>
    </lineage>
</organism>
<dbReference type="InterPro" id="IPR008711">
    <property type="entry name" value="Recombinase_NinB"/>
</dbReference>
<dbReference type="EMBL" id="CP021015">
    <property type="protein sequence ID" value="ATS86345.1"/>
    <property type="molecule type" value="Genomic_DNA"/>
</dbReference>
<proteinExistence type="predicted"/>
<dbReference type="InterPro" id="IPR036619">
    <property type="entry name" value="NinB_sf"/>
</dbReference>
<dbReference type="SUPFAM" id="SSF103370">
    <property type="entry name" value="NinB"/>
    <property type="match status" value="1"/>
</dbReference>
<dbReference type="Pfam" id="PF05772">
    <property type="entry name" value="NinB"/>
    <property type="match status" value="1"/>
</dbReference>
<evidence type="ECO:0000313" key="2">
    <source>
        <dbReference type="Proteomes" id="UP000230560"/>
    </source>
</evidence>
<evidence type="ECO:0008006" key="3">
    <source>
        <dbReference type="Google" id="ProtNLM"/>
    </source>
</evidence>
<evidence type="ECO:0000313" key="1">
    <source>
        <dbReference type="EMBL" id="ATS86345.1"/>
    </source>
</evidence>
<reference evidence="1 2" key="1">
    <citation type="journal article" date="2017" name="BMC Genomics">
        <title>Xanthomonas adaptation to common bean is associated with horizontal transfers of genes encoding TAL effectors.</title>
        <authorList>
            <person name="Ruh M."/>
            <person name="Briand M."/>
            <person name="Bonneau S."/>
            <person name="Jacques M.A."/>
            <person name="Chen N.W.G."/>
        </authorList>
    </citation>
    <scope>NUCLEOTIDE SEQUENCE [LARGE SCALE GENOMIC DNA]</scope>
    <source>
        <strain evidence="1 2">CFBP6991</strain>
    </source>
</reference>